<dbReference type="SUPFAM" id="SSF47090">
    <property type="entry name" value="PGBD-like"/>
    <property type="match status" value="1"/>
</dbReference>
<evidence type="ECO:0000313" key="2">
    <source>
        <dbReference type="Proteomes" id="UP000219947"/>
    </source>
</evidence>
<dbReference type="Proteomes" id="UP000219947">
    <property type="component" value="Unassembled WGS sequence"/>
</dbReference>
<dbReference type="Gene3D" id="1.10.101.10">
    <property type="entry name" value="PGBD-like superfamily/PGBD"/>
    <property type="match status" value="1"/>
</dbReference>
<sequence>MVKNTSHVSLERIPRSRILIIFICANLLFLVLGLIVGKNMSTAQSEALASSQEKLTVTTKIEKRQVGQATVLQGKVQLGKTEPYSPAVGAERAVVTRVAVEPGRTIHPGDLVATISDVPIIAMPDSIPFYRTIKKDDSGSDVLALQQTLTNWGYAPGTDGTWSEQSMKAYQSFLYNLGVASGDVESIDWKTFMLVPSAGRTVETIAAQGTVLGENPLLTTRNGSPTIVARATIDVTRDLHVGSTAEAKSTGGASGTATVTAISEFNATGDIPGKDVTFTVPEGFQAPDGASATLEVKSSGDPTLAVPITALREKNGEEYLRLHNGEEVTVTVVRQAEGWAAIKSDHELREGTDVEIPTP</sequence>
<protein>
    <submittedName>
        <fullName evidence="1">Uncharacterized protein</fullName>
    </submittedName>
</protein>
<dbReference type="InterPro" id="IPR036365">
    <property type="entry name" value="PGBD-like_sf"/>
</dbReference>
<keyword evidence="2" id="KW-1185">Reference proteome</keyword>
<dbReference type="RefSeq" id="WP_004005511.1">
    <property type="nucleotide sequence ID" value="NZ_CAKARO010000011.1"/>
</dbReference>
<name>A0A2A8D952_9MICC</name>
<reference evidence="1" key="1">
    <citation type="submission" date="2017-10" db="EMBL/GenBank/DDBJ databases">
        <title>Kefir isolates.</title>
        <authorList>
            <person name="Kim Y."/>
            <person name="Blasche S."/>
        </authorList>
    </citation>
    <scope>NUCLEOTIDE SEQUENCE [LARGE SCALE GENOMIC DNA]</scope>
    <source>
        <strain evidence="1">OG2-2</strain>
    </source>
</reference>
<accession>A0A2A8D952</accession>
<evidence type="ECO:0000313" key="1">
    <source>
        <dbReference type="EMBL" id="PEN17411.1"/>
    </source>
</evidence>
<organism evidence="1 2">
    <name type="scientific">Rothia dentocariosa</name>
    <dbReference type="NCBI Taxonomy" id="2047"/>
    <lineage>
        <taxon>Bacteria</taxon>
        <taxon>Bacillati</taxon>
        <taxon>Actinomycetota</taxon>
        <taxon>Actinomycetes</taxon>
        <taxon>Micrococcales</taxon>
        <taxon>Micrococcaceae</taxon>
        <taxon>Rothia</taxon>
    </lineage>
</organism>
<dbReference type="InterPro" id="IPR036366">
    <property type="entry name" value="PGBDSf"/>
</dbReference>
<gene>
    <name evidence="1" type="ORF">CRM92_05295</name>
</gene>
<dbReference type="EMBL" id="PDEV01000001">
    <property type="protein sequence ID" value="PEN17411.1"/>
    <property type="molecule type" value="Genomic_DNA"/>
</dbReference>
<comment type="caution">
    <text evidence="1">The sequence shown here is derived from an EMBL/GenBank/DDBJ whole genome shotgun (WGS) entry which is preliminary data.</text>
</comment>
<dbReference type="AlphaFoldDB" id="A0A2A8D952"/>
<proteinExistence type="predicted"/>